<evidence type="ECO:0000256" key="3">
    <source>
        <dbReference type="ARBA" id="ARBA00022982"/>
    </source>
</evidence>
<sequence>MTHPRGSAAKSAALSAALSGAVDLSALKARAEAARKQPAPPAGAPAPAGDGPPPAPGSAEAVIDVTEATFQAEVVERSLRQLVVVDLWAEWCGPCKQLSPVLERMAAESGGAWVVAKVDVDANPRIAQLFGAQSIPTIVAIAGGQPVDAFSGALPEPEIRKWINALIDALRDKLPSIAEAEANGGGAAEEPEDPRFTEAEEAFERGDFAAAQAAYERILDVEPANELAKNALAQVKFTARAESADPEARAKADADPSDLAAQLDAADLEIAENDVEAGFKRLIDTVRRTAGEDRNRVREHLVALFDLFDPADERVMKARRDLASALF</sequence>
<evidence type="ECO:0000313" key="8">
    <source>
        <dbReference type="EMBL" id="WIV57651.1"/>
    </source>
</evidence>
<evidence type="ECO:0000256" key="5">
    <source>
        <dbReference type="ARBA" id="ARBA00023284"/>
    </source>
</evidence>
<evidence type="ECO:0000256" key="2">
    <source>
        <dbReference type="ARBA" id="ARBA00022448"/>
    </source>
</evidence>
<keyword evidence="5" id="KW-0676">Redox-active center</keyword>
<keyword evidence="9" id="KW-1185">Reference proteome</keyword>
<dbReference type="PROSITE" id="PS51352">
    <property type="entry name" value="THIOREDOXIN_2"/>
    <property type="match status" value="1"/>
</dbReference>
<dbReference type="PANTHER" id="PTHR45663">
    <property type="entry name" value="GEO12009P1"/>
    <property type="match status" value="1"/>
</dbReference>
<feature type="region of interest" description="Disordered" evidence="6">
    <location>
        <begin position="29"/>
        <end position="59"/>
    </location>
</feature>
<protein>
    <submittedName>
        <fullName evidence="8">Tetratricopeptide repeat protein</fullName>
    </submittedName>
</protein>
<dbReference type="InterPro" id="IPR011990">
    <property type="entry name" value="TPR-like_helical_dom_sf"/>
</dbReference>
<organism evidence="8 9">
    <name type="scientific">Amycolatopsis nalaikhensis</name>
    <dbReference type="NCBI Taxonomy" id="715472"/>
    <lineage>
        <taxon>Bacteria</taxon>
        <taxon>Bacillati</taxon>
        <taxon>Actinomycetota</taxon>
        <taxon>Actinomycetes</taxon>
        <taxon>Pseudonocardiales</taxon>
        <taxon>Pseudonocardiaceae</taxon>
        <taxon>Amycolatopsis</taxon>
    </lineage>
</organism>
<proteinExistence type="inferred from homology"/>
<dbReference type="Gene3D" id="1.25.40.10">
    <property type="entry name" value="Tetratricopeptide repeat domain"/>
    <property type="match status" value="1"/>
</dbReference>
<evidence type="ECO:0000313" key="9">
    <source>
        <dbReference type="Proteomes" id="UP001227101"/>
    </source>
</evidence>
<accession>A0ABY8XPV0</accession>
<dbReference type="Proteomes" id="UP001227101">
    <property type="component" value="Chromosome"/>
</dbReference>
<dbReference type="Pfam" id="PF14561">
    <property type="entry name" value="TPR_20"/>
    <property type="match status" value="1"/>
</dbReference>
<dbReference type="PANTHER" id="PTHR45663:SF11">
    <property type="entry name" value="GEO12009P1"/>
    <property type="match status" value="1"/>
</dbReference>
<dbReference type="Gene3D" id="3.40.30.10">
    <property type="entry name" value="Glutaredoxin"/>
    <property type="match status" value="1"/>
</dbReference>
<dbReference type="InterPro" id="IPR017937">
    <property type="entry name" value="Thioredoxin_CS"/>
</dbReference>
<dbReference type="SUPFAM" id="SSF52833">
    <property type="entry name" value="Thioredoxin-like"/>
    <property type="match status" value="1"/>
</dbReference>
<keyword evidence="4" id="KW-1015">Disulfide bond</keyword>
<name>A0ABY8XPV0_9PSEU</name>
<gene>
    <name evidence="8" type="ORF">QP939_02890</name>
</gene>
<dbReference type="PROSITE" id="PS00194">
    <property type="entry name" value="THIOREDOXIN_1"/>
    <property type="match status" value="1"/>
</dbReference>
<dbReference type="InterPro" id="IPR036249">
    <property type="entry name" value="Thioredoxin-like_sf"/>
</dbReference>
<comment type="similarity">
    <text evidence="1">Belongs to the thioredoxin family.</text>
</comment>
<dbReference type="EMBL" id="CP127173">
    <property type="protein sequence ID" value="WIV57651.1"/>
    <property type="molecule type" value="Genomic_DNA"/>
</dbReference>
<feature type="compositionally biased region" description="Pro residues" evidence="6">
    <location>
        <begin position="38"/>
        <end position="56"/>
    </location>
</feature>
<dbReference type="Pfam" id="PF00085">
    <property type="entry name" value="Thioredoxin"/>
    <property type="match status" value="1"/>
</dbReference>
<keyword evidence="2" id="KW-0813">Transport</keyword>
<dbReference type="RefSeq" id="WP_285454948.1">
    <property type="nucleotide sequence ID" value="NZ_CP127173.1"/>
</dbReference>
<dbReference type="InterPro" id="IPR013766">
    <property type="entry name" value="Thioredoxin_domain"/>
</dbReference>
<dbReference type="CDD" id="cd02956">
    <property type="entry name" value="ybbN"/>
    <property type="match status" value="1"/>
</dbReference>
<evidence type="ECO:0000256" key="6">
    <source>
        <dbReference type="SAM" id="MobiDB-lite"/>
    </source>
</evidence>
<evidence type="ECO:0000256" key="1">
    <source>
        <dbReference type="ARBA" id="ARBA00008987"/>
    </source>
</evidence>
<keyword evidence="3" id="KW-0249">Electron transport</keyword>
<reference evidence="8 9" key="1">
    <citation type="submission" date="2023-06" db="EMBL/GenBank/DDBJ databases">
        <authorList>
            <person name="Oyuntsetseg B."/>
            <person name="Kim S.B."/>
        </authorList>
    </citation>
    <scope>NUCLEOTIDE SEQUENCE [LARGE SCALE GENOMIC DNA]</scope>
    <source>
        <strain evidence="8 9">2-2</strain>
    </source>
</reference>
<evidence type="ECO:0000259" key="7">
    <source>
        <dbReference type="PROSITE" id="PS51352"/>
    </source>
</evidence>
<evidence type="ECO:0000256" key="4">
    <source>
        <dbReference type="ARBA" id="ARBA00023157"/>
    </source>
</evidence>
<feature type="domain" description="Thioredoxin" evidence="7">
    <location>
        <begin position="40"/>
        <end position="168"/>
    </location>
</feature>